<feature type="compositionally biased region" description="Basic and acidic residues" evidence="1">
    <location>
        <begin position="378"/>
        <end position="387"/>
    </location>
</feature>
<dbReference type="SUPFAM" id="SSF55729">
    <property type="entry name" value="Acyl-CoA N-acyltransferases (Nat)"/>
    <property type="match status" value="1"/>
</dbReference>
<dbReference type="Gene3D" id="3.40.630.30">
    <property type="match status" value="1"/>
</dbReference>
<accession>A0A8H6HHK5</accession>
<dbReference type="InterPro" id="IPR016181">
    <property type="entry name" value="Acyl_CoA_acyltransferase"/>
</dbReference>
<dbReference type="EMBL" id="JACGCI010000084">
    <property type="protein sequence ID" value="KAF6747180.1"/>
    <property type="molecule type" value="Genomic_DNA"/>
</dbReference>
<sequence>MAKGEAKASPKYTCTVSGNLEGLDEAWQILTPFFEQTQLVSVETANPTLDILTFAHSTHYFGILGLERRSKDKMKSRSSRSPNRSRSLSLSLSRSRSPTQRGMEALFEDEDDAPAAAASPNQDHIMAQESGEASSPSSDHKFGAPRNKSQAEIDSEYASAWATPAGAEYESPSMVQPGSSDRNYDDYCAQANSALGCRGYGKQAVRKALEIAFRDQCCQRVQAIIVDSPYKDRALSMFMKCGLTHEGVRKRGFRSPYDMTFKDVTYLGILATDYSLRTMPGRTWDPAPKSMWDELFARHQREREELLQWEERMTRSGGLKRSSSTETIRMASDVRDAGASADSQYASDSEREDMVTDREDYASASEGEADSEAWSRAWSREWSRESSVEPPNVFKAAQAVRRHQGRRKCLRQRQRQTSWRELFGTQREPKEQN</sequence>
<feature type="region of interest" description="Disordered" evidence="1">
    <location>
        <begin position="127"/>
        <end position="149"/>
    </location>
</feature>
<evidence type="ECO:0000313" key="2">
    <source>
        <dbReference type="EMBL" id="KAF6747180.1"/>
    </source>
</evidence>
<feature type="compositionally biased region" description="Basic and acidic residues" evidence="1">
    <location>
        <begin position="348"/>
        <end position="361"/>
    </location>
</feature>
<comment type="caution">
    <text evidence="2">The sequence shown here is derived from an EMBL/GenBank/DDBJ whole genome shotgun (WGS) entry which is preliminary data.</text>
</comment>
<dbReference type="Proteomes" id="UP000521943">
    <property type="component" value="Unassembled WGS sequence"/>
</dbReference>
<proteinExistence type="predicted"/>
<evidence type="ECO:0000313" key="3">
    <source>
        <dbReference type="Proteomes" id="UP000521943"/>
    </source>
</evidence>
<reference evidence="2 3" key="1">
    <citation type="submission" date="2020-07" db="EMBL/GenBank/DDBJ databases">
        <title>Comparative genomics of pyrophilous fungi reveals a link between fire events and developmental genes.</title>
        <authorList>
            <consortium name="DOE Joint Genome Institute"/>
            <person name="Steindorff A.S."/>
            <person name="Carver A."/>
            <person name="Calhoun S."/>
            <person name="Stillman K."/>
            <person name="Liu H."/>
            <person name="Lipzen A."/>
            <person name="Pangilinan J."/>
            <person name="Labutti K."/>
            <person name="Bruns T.D."/>
            <person name="Grigoriev I.V."/>
        </authorList>
    </citation>
    <scope>NUCLEOTIDE SEQUENCE [LARGE SCALE GENOMIC DNA]</scope>
    <source>
        <strain evidence="2 3">CBS 144469</strain>
    </source>
</reference>
<name>A0A8H6HHK5_9AGAR</name>
<keyword evidence="3" id="KW-1185">Reference proteome</keyword>
<gene>
    <name evidence="2" type="ORF">DFP72DRAFT_1149996</name>
</gene>
<evidence type="ECO:0000256" key="1">
    <source>
        <dbReference type="SAM" id="MobiDB-lite"/>
    </source>
</evidence>
<feature type="region of interest" description="Disordered" evidence="1">
    <location>
        <begin position="71"/>
        <end position="101"/>
    </location>
</feature>
<feature type="compositionally biased region" description="Low complexity" evidence="1">
    <location>
        <begin position="79"/>
        <end position="97"/>
    </location>
</feature>
<feature type="compositionally biased region" description="Low complexity" evidence="1">
    <location>
        <begin position="362"/>
        <end position="377"/>
    </location>
</feature>
<feature type="compositionally biased region" description="Basic residues" evidence="1">
    <location>
        <begin position="400"/>
        <end position="414"/>
    </location>
</feature>
<feature type="region of interest" description="Disordered" evidence="1">
    <location>
        <begin position="331"/>
        <end position="433"/>
    </location>
</feature>
<organism evidence="2 3">
    <name type="scientific">Ephemerocybe angulata</name>
    <dbReference type="NCBI Taxonomy" id="980116"/>
    <lineage>
        <taxon>Eukaryota</taxon>
        <taxon>Fungi</taxon>
        <taxon>Dikarya</taxon>
        <taxon>Basidiomycota</taxon>
        <taxon>Agaricomycotina</taxon>
        <taxon>Agaricomycetes</taxon>
        <taxon>Agaricomycetidae</taxon>
        <taxon>Agaricales</taxon>
        <taxon>Agaricineae</taxon>
        <taxon>Psathyrellaceae</taxon>
        <taxon>Ephemerocybe</taxon>
    </lineage>
</organism>
<protein>
    <submittedName>
        <fullName evidence="2">Uncharacterized protein</fullName>
    </submittedName>
</protein>
<dbReference type="OrthoDB" id="64477at2759"/>
<dbReference type="AlphaFoldDB" id="A0A8H6HHK5"/>